<accession>A0A191ZFM4</accession>
<dbReference type="EMBL" id="CP016027">
    <property type="protein sequence ID" value="ANJ66681.1"/>
    <property type="molecule type" value="Genomic_DNA"/>
</dbReference>
<evidence type="ECO:0000313" key="5">
    <source>
        <dbReference type="Proteomes" id="UP000078596"/>
    </source>
</evidence>
<proteinExistence type="predicted"/>
<evidence type="ECO:0000313" key="4">
    <source>
        <dbReference type="EMBL" id="ANJ66681.1"/>
    </source>
</evidence>
<dbReference type="PANTHER" id="PTHR33376:SF5">
    <property type="entry name" value="EXTRACYTOPLASMIC SOLUTE RECEPTOR PROTEIN"/>
    <property type="match status" value="1"/>
</dbReference>
<keyword evidence="3" id="KW-0479">Metal-binding</keyword>
<dbReference type="GO" id="GO:0031317">
    <property type="term" value="C:tripartite ATP-independent periplasmic transporter complex"/>
    <property type="evidence" value="ECO:0007669"/>
    <property type="project" value="InterPro"/>
</dbReference>
<feature type="binding site" evidence="3">
    <location>
        <position position="230"/>
    </location>
    <ligand>
        <name>substrate</name>
    </ligand>
</feature>
<dbReference type="Gene3D" id="3.40.190.10">
    <property type="entry name" value="Periplasmic binding protein-like II"/>
    <property type="match status" value="1"/>
</dbReference>
<reference evidence="4 5" key="1">
    <citation type="submission" date="2016-06" db="EMBL/GenBank/DDBJ databases">
        <title>Insight into the functional genes involving in sulfur oxidation in Pearl River water.</title>
        <authorList>
            <person name="Luo J."/>
            <person name="Tan X."/>
            <person name="Lin W."/>
        </authorList>
    </citation>
    <scope>NUCLEOTIDE SEQUENCE [LARGE SCALE GENOMIC DNA]</scope>
    <source>
        <strain evidence="4 5">LS2</strain>
    </source>
</reference>
<dbReference type="PROSITE" id="PS51257">
    <property type="entry name" value="PROKAR_LIPOPROTEIN"/>
    <property type="match status" value="1"/>
</dbReference>
<name>A0A191ZFM4_9GAMM</name>
<dbReference type="InterPro" id="IPR018389">
    <property type="entry name" value="DctP_fam"/>
</dbReference>
<dbReference type="STRING" id="1860122.A9404_04170"/>
<dbReference type="Proteomes" id="UP000078596">
    <property type="component" value="Chromosome"/>
</dbReference>
<dbReference type="RefSeq" id="WP_066098958.1">
    <property type="nucleotide sequence ID" value="NZ_CP016027.1"/>
</dbReference>
<sequence length="379" mass="41013">MKRREFLTIGSAGALAAGMTLTGCNQNKQSGDSTPAASAAAAKPAETIQWKMVTTWPKNFPGLGTGANNIARYAEELSNGRLKIEVYGAGEIVPALEVFDAVRAGTAQMGHGGAYYWQGKIPAAPFFTSIPFGLTADEMNSWLYYGDGLKLWEETYAPFGVIPQPAGNTGVQMGGWFRKPIETLADFKGLKMRMPGIGGEVLRRLGVTVVNTPGGELFQALNDGTIDAAEWVGPYNDLAFGFYRAAKYYYAPGWQEPGSTMEAIINKKAYEALPTDLQHIVKAACRMANADMLSELTARNNESLKTLINDHGVQLRYFSPEILSALKSTTKTVMEELAAKDATAQKVYASVMAFLADVRPWTDLSTQSFLAARDGQAKS</sequence>
<dbReference type="CDD" id="cd13604">
    <property type="entry name" value="PBP2_TRAP_ketoacid_lactate_like"/>
    <property type="match status" value="1"/>
</dbReference>
<dbReference type="InterPro" id="IPR038404">
    <property type="entry name" value="TRAP_DctP_sf"/>
</dbReference>
<keyword evidence="5" id="KW-1185">Reference proteome</keyword>
<dbReference type="Pfam" id="PF03480">
    <property type="entry name" value="DctP"/>
    <property type="match status" value="1"/>
</dbReference>
<evidence type="ECO:0000256" key="2">
    <source>
        <dbReference type="PIRSR" id="PIRSR039026-1"/>
    </source>
</evidence>
<protein>
    <submittedName>
        <fullName evidence="4">ABC transporter substrate-binding protein</fullName>
    </submittedName>
</protein>
<dbReference type="GO" id="GO:0046872">
    <property type="term" value="F:metal ion binding"/>
    <property type="evidence" value="ECO:0007669"/>
    <property type="project" value="UniProtKB-KW"/>
</dbReference>
<feature type="binding site" evidence="2">
    <location>
        <position position="172"/>
    </location>
    <ligand>
        <name>substrate</name>
    </ligand>
</feature>
<dbReference type="PANTHER" id="PTHR33376">
    <property type="match status" value="1"/>
</dbReference>
<evidence type="ECO:0000256" key="3">
    <source>
        <dbReference type="PIRSR" id="PIRSR039026-2"/>
    </source>
</evidence>
<dbReference type="SUPFAM" id="SSF53850">
    <property type="entry name" value="Periplasmic binding protein-like II"/>
    <property type="match status" value="1"/>
</dbReference>
<dbReference type="NCBIfam" id="NF037995">
    <property type="entry name" value="TRAP_S1"/>
    <property type="match status" value="1"/>
</dbReference>
<dbReference type="KEGG" id="haz:A9404_04170"/>
<keyword evidence="1" id="KW-0732">Signal</keyword>
<dbReference type="Gene3D" id="3.40.190.170">
    <property type="entry name" value="Bacterial extracellular solute-binding protein, family 7"/>
    <property type="match status" value="1"/>
</dbReference>
<dbReference type="OrthoDB" id="9769667at2"/>
<gene>
    <name evidence="4" type="ORF">A9404_04170</name>
</gene>
<dbReference type="AlphaFoldDB" id="A0A191ZFM4"/>
<evidence type="ECO:0000256" key="1">
    <source>
        <dbReference type="ARBA" id="ARBA00022729"/>
    </source>
</evidence>
<dbReference type="PIRSF" id="PIRSF039026">
    <property type="entry name" value="SiaP"/>
    <property type="match status" value="1"/>
</dbReference>
<feature type="binding site" evidence="2">
    <location>
        <position position="193"/>
    </location>
    <ligand>
        <name>substrate</name>
    </ligand>
</feature>
<feature type="binding site" evidence="3">
    <location>
        <position position="231"/>
    </location>
    <ligand>
        <name>Na(+)</name>
        <dbReference type="ChEBI" id="CHEBI:29101"/>
    </ligand>
</feature>
<feature type="binding site" evidence="3">
    <location>
        <position position="256"/>
    </location>
    <ligand>
        <name>substrate</name>
    </ligand>
</feature>
<dbReference type="GO" id="GO:0055085">
    <property type="term" value="P:transmembrane transport"/>
    <property type="evidence" value="ECO:0007669"/>
    <property type="project" value="InterPro"/>
</dbReference>
<organism evidence="4 5">
    <name type="scientific">Halothiobacillus diazotrophicus</name>
    <dbReference type="NCBI Taxonomy" id="1860122"/>
    <lineage>
        <taxon>Bacteria</taxon>
        <taxon>Pseudomonadati</taxon>
        <taxon>Pseudomonadota</taxon>
        <taxon>Gammaproteobacteria</taxon>
        <taxon>Chromatiales</taxon>
        <taxon>Halothiobacillaceae</taxon>
        <taxon>Halothiobacillus</taxon>
    </lineage>
</organism>
<dbReference type="InterPro" id="IPR026289">
    <property type="entry name" value="SBP_TakP-like"/>
</dbReference>